<reference evidence="1" key="2">
    <citation type="submission" date="2021-08" db="EMBL/GenBank/DDBJ databases">
        <authorList>
            <person name="Tani A."/>
            <person name="Ola A."/>
            <person name="Ogura Y."/>
            <person name="Katsura K."/>
            <person name="Hayashi T."/>
        </authorList>
    </citation>
    <scope>NUCLEOTIDE SEQUENCE</scope>
    <source>
        <strain evidence="1">KCTC 52305</strain>
    </source>
</reference>
<protein>
    <submittedName>
        <fullName evidence="1">Uncharacterized protein</fullName>
    </submittedName>
</protein>
<keyword evidence="2" id="KW-1185">Reference proteome</keyword>
<dbReference type="EMBL" id="BPQH01000019">
    <property type="protein sequence ID" value="GJD52392.1"/>
    <property type="molecule type" value="Genomic_DNA"/>
</dbReference>
<organism evidence="1 2">
    <name type="scientific">Methylobacterium crusticola</name>
    <dbReference type="NCBI Taxonomy" id="1697972"/>
    <lineage>
        <taxon>Bacteria</taxon>
        <taxon>Pseudomonadati</taxon>
        <taxon>Pseudomonadota</taxon>
        <taxon>Alphaproteobacteria</taxon>
        <taxon>Hyphomicrobiales</taxon>
        <taxon>Methylobacteriaceae</taxon>
        <taxon>Methylobacterium</taxon>
    </lineage>
</organism>
<accession>A0ABQ4R415</accession>
<evidence type="ECO:0000313" key="1">
    <source>
        <dbReference type="EMBL" id="GJD52392.1"/>
    </source>
</evidence>
<comment type="caution">
    <text evidence="1">The sequence shown here is derived from an EMBL/GenBank/DDBJ whole genome shotgun (WGS) entry which is preliminary data.</text>
</comment>
<gene>
    <name evidence="1" type="ORF">OPKNFCMD_5157</name>
</gene>
<reference evidence="1" key="1">
    <citation type="journal article" date="2021" name="Front. Microbiol.">
        <title>Comprehensive Comparative Genomics and Phenotyping of Methylobacterium Species.</title>
        <authorList>
            <person name="Alessa O."/>
            <person name="Ogura Y."/>
            <person name="Fujitani Y."/>
            <person name="Takami H."/>
            <person name="Hayashi T."/>
            <person name="Sahin N."/>
            <person name="Tani A."/>
        </authorList>
    </citation>
    <scope>NUCLEOTIDE SEQUENCE</scope>
    <source>
        <strain evidence="1">KCTC 52305</strain>
    </source>
</reference>
<evidence type="ECO:0000313" key="2">
    <source>
        <dbReference type="Proteomes" id="UP001055167"/>
    </source>
</evidence>
<dbReference type="RefSeq" id="WP_128566321.1">
    <property type="nucleotide sequence ID" value="NZ_BPQH01000019.1"/>
</dbReference>
<proteinExistence type="predicted"/>
<name>A0ABQ4R415_9HYPH</name>
<sequence length="138" mass="15217">MSLCATAKQEAIERITYRYGTAGRIETSYAAEIGNGHRFKGTVSPASPRALIRQVWFDQGRFRYLLTECVGGDCARPAGLAVLRGDTVVRNSSCARAGHDPAWFSEKLVEFKSSLETSTSKTGLLVFEDSDNMLDKIY</sequence>
<dbReference type="Proteomes" id="UP001055167">
    <property type="component" value="Unassembled WGS sequence"/>
</dbReference>